<keyword evidence="2" id="KW-1185">Reference proteome</keyword>
<dbReference type="EMBL" id="REGN01006422">
    <property type="protein sequence ID" value="RNA09630.1"/>
    <property type="molecule type" value="Genomic_DNA"/>
</dbReference>
<protein>
    <submittedName>
        <fullName evidence="1">Uncharacterized protein</fullName>
    </submittedName>
</protein>
<dbReference type="Proteomes" id="UP000276133">
    <property type="component" value="Unassembled WGS sequence"/>
</dbReference>
<gene>
    <name evidence="1" type="ORF">BpHYR1_027130</name>
</gene>
<sequence>IIIRAFAKEEKSGNELKYLYTSGEELYSFFVVTILHKKRYRSLISNVYLLTNWSIEPHSIHQHLKYKVLNVALKVAMANQLENLINLMLLCSHILQLKVEIIKRHGKELHGLRFNLFFRKDRYYGLSMDKLKYVFCIHRND</sequence>
<proteinExistence type="predicted"/>
<evidence type="ECO:0000313" key="1">
    <source>
        <dbReference type="EMBL" id="RNA09630.1"/>
    </source>
</evidence>
<evidence type="ECO:0000313" key="2">
    <source>
        <dbReference type="Proteomes" id="UP000276133"/>
    </source>
</evidence>
<feature type="non-terminal residue" evidence="1">
    <location>
        <position position="1"/>
    </location>
</feature>
<comment type="caution">
    <text evidence="1">The sequence shown here is derived from an EMBL/GenBank/DDBJ whole genome shotgun (WGS) entry which is preliminary data.</text>
</comment>
<reference evidence="1 2" key="1">
    <citation type="journal article" date="2018" name="Sci. Rep.">
        <title>Genomic signatures of local adaptation to the degree of environmental predictability in rotifers.</title>
        <authorList>
            <person name="Franch-Gras L."/>
            <person name="Hahn C."/>
            <person name="Garcia-Roger E.M."/>
            <person name="Carmona M.J."/>
            <person name="Serra M."/>
            <person name="Gomez A."/>
        </authorList>
    </citation>
    <scope>NUCLEOTIDE SEQUENCE [LARGE SCALE GENOMIC DNA]</scope>
    <source>
        <strain evidence="1">HYR1</strain>
    </source>
</reference>
<dbReference type="AlphaFoldDB" id="A0A3M7QE16"/>
<organism evidence="1 2">
    <name type="scientific">Brachionus plicatilis</name>
    <name type="common">Marine rotifer</name>
    <name type="synonym">Brachionus muelleri</name>
    <dbReference type="NCBI Taxonomy" id="10195"/>
    <lineage>
        <taxon>Eukaryota</taxon>
        <taxon>Metazoa</taxon>
        <taxon>Spiralia</taxon>
        <taxon>Gnathifera</taxon>
        <taxon>Rotifera</taxon>
        <taxon>Eurotatoria</taxon>
        <taxon>Monogononta</taxon>
        <taxon>Pseudotrocha</taxon>
        <taxon>Ploima</taxon>
        <taxon>Brachionidae</taxon>
        <taxon>Brachionus</taxon>
    </lineage>
</organism>
<name>A0A3M7QE16_BRAPC</name>
<accession>A0A3M7QE16</accession>